<keyword evidence="1" id="KW-1133">Transmembrane helix</keyword>
<organism evidence="2 3">
    <name type="scientific">Methanolobus zinderi</name>
    <dbReference type="NCBI Taxonomy" id="536044"/>
    <lineage>
        <taxon>Archaea</taxon>
        <taxon>Methanobacteriati</taxon>
        <taxon>Methanobacteriota</taxon>
        <taxon>Stenosarchaea group</taxon>
        <taxon>Methanomicrobia</taxon>
        <taxon>Methanosarcinales</taxon>
        <taxon>Methanosarcinaceae</taxon>
        <taxon>Methanolobus</taxon>
    </lineage>
</organism>
<reference evidence="2 3" key="1">
    <citation type="submission" date="2020-06" db="EMBL/GenBank/DDBJ databases">
        <title>Methanolobus halotolerans sp. nov., isolated from a saline lake Tus in Siberia.</title>
        <authorList>
            <person name="Shen Y."/>
            <person name="Chen S.-C."/>
            <person name="Lai M.-C."/>
            <person name="Huang H.-H."/>
            <person name="Chiu H.-H."/>
            <person name="Tang S.-L."/>
            <person name="Rogozin D.Y."/>
            <person name="Degermendzhy A.G."/>
        </authorList>
    </citation>
    <scope>NUCLEOTIDE SEQUENCE [LARGE SCALE GENOMIC DNA]</scope>
    <source>
        <strain evidence="2 3">DSM 21339</strain>
    </source>
</reference>
<dbReference type="GeneID" id="55820334"/>
<dbReference type="Proteomes" id="UP000509594">
    <property type="component" value="Chromosome"/>
</dbReference>
<feature type="transmembrane region" description="Helical" evidence="1">
    <location>
        <begin position="30"/>
        <end position="49"/>
    </location>
</feature>
<dbReference type="RefSeq" id="WP_176964120.1">
    <property type="nucleotide sequence ID" value="NZ_CP058215.1"/>
</dbReference>
<keyword evidence="1" id="KW-0812">Transmembrane</keyword>
<keyword evidence="3" id="KW-1185">Reference proteome</keyword>
<name>A0A7D5E7L8_9EURY</name>
<evidence type="ECO:0000256" key="1">
    <source>
        <dbReference type="SAM" id="Phobius"/>
    </source>
</evidence>
<evidence type="ECO:0000313" key="2">
    <source>
        <dbReference type="EMBL" id="QLC49057.1"/>
    </source>
</evidence>
<proteinExistence type="predicted"/>
<keyword evidence="1" id="KW-0472">Membrane</keyword>
<gene>
    <name evidence="2" type="ORF">HWN40_01625</name>
</gene>
<dbReference type="AlphaFoldDB" id="A0A7D5E7L8"/>
<protein>
    <submittedName>
        <fullName evidence="2">Uncharacterized protein</fullName>
    </submittedName>
</protein>
<sequence>MSLLIYTTISIVGIFITGLGLAAQKTSFNIVGLLVLFLGTLLALLAAFIEPLFPGML</sequence>
<feature type="transmembrane region" description="Helical" evidence="1">
    <location>
        <begin position="6"/>
        <end position="23"/>
    </location>
</feature>
<accession>A0A7D5E7L8</accession>
<dbReference type="EMBL" id="CP058215">
    <property type="protein sequence ID" value="QLC49057.1"/>
    <property type="molecule type" value="Genomic_DNA"/>
</dbReference>
<dbReference type="KEGG" id="mzi:HWN40_01625"/>
<evidence type="ECO:0000313" key="3">
    <source>
        <dbReference type="Proteomes" id="UP000509594"/>
    </source>
</evidence>